<dbReference type="Pfam" id="PF08281">
    <property type="entry name" value="Sigma70_r4_2"/>
    <property type="match status" value="1"/>
</dbReference>
<dbReference type="CDD" id="cd06171">
    <property type="entry name" value="Sigma70_r4"/>
    <property type="match status" value="1"/>
</dbReference>
<dbReference type="Gene3D" id="1.10.1740.10">
    <property type="match status" value="1"/>
</dbReference>
<keyword evidence="3" id="KW-0731">Sigma factor</keyword>
<dbReference type="PANTHER" id="PTHR43133">
    <property type="entry name" value="RNA POLYMERASE ECF-TYPE SIGMA FACTO"/>
    <property type="match status" value="1"/>
</dbReference>
<dbReference type="InterPro" id="IPR013324">
    <property type="entry name" value="RNA_pol_sigma_r3/r4-like"/>
</dbReference>
<feature type="domain" description="RNA polymerase sigma factor 70 region 4 type 2" evidence="7">
    <location>
        <begin position="100"/>
        <end position="152"/>
    </location>
</feature>
<dbReference type="RefSeq" id="WP_015817149.1">
    <property type="nucleotide sequence ID" value="NC_012997.1"/>
</dbReference>
<dbReference type="EMBL" id="CP001614">
    <property type="protein sequence ID" value="ACR11037.1"/>
    <property type="molecule type" value="Genomic_DNA"/>
</dbReference>
<dbReference type="AlphaFoldDB" id="C5BNJ0"/>
<proteinExistence type="inferred from homology"/>
<dbReference type="eggNOG" id="COG1595">
    <property type="taxonomic scope" value="Bacteria"/>
</dbReference>
<keyword evidence="9" id="KW-1185">Reference proteome</keyword>
<evidence type="ECO:0000256" key="3">
    <source>
        <dbReference type="ARBA" id="ARBA00023082"/>
    </source>
</evidence>
<evidence type="ECO:0000256" key="4">
    <source>
        <dbReference type="ARBA" id="ARBA00023125"/>
    </source>
</evidence>
<accession>C5BNJ0</accession>
<evidence type="ECO:0000259" key="7">
    <source>
        <dbReference type="Pfam" id="PF08281"/>
    </source>
</evidence>
<keyword evidence="5" id="KW-0804">Transcription</keyword>
<dbReference type="Proteomes" id="UP000009080">
    <property type="component" value="Chromosome"/>
</dbReference>
<dbReference type="Pfam" id="PF04542">
    <property type="entry name" value="Sigma70_r2"/>
    <property type="match status" value="1"/>
</dbReference>
<dbReference type="InterPro" id="IPR013325">
    <property type="entry name" value="RNA_pol_sigma_r2"/>
</dbReference>
<dbReference type="KEGG" id="ttu:TERTU_2986"/>
<name>C5BNJ0_TERTT</name>
<gene>
    <name evidence="8" type="ordered locus">TERTU_2986</name>
</gene>
<feature type="domain" description="RNA polymerase sigma-70 region 2" evidence="6">
    <location>
        <begin position="15"/>
        <end position="70"/>
    </location>
</feature>
<dbReference type="Gene3D" id="1.10.10.10">
    <property type="entry name" value="Winged helix-like DNA-binding domain superfamily/Winged helix DNA-binding domain"/>
    <property type="match status" value="1"/>
</dbReference>
<dbReference type="STRING" id="377629.TERTU_2986"/>
<reference evidence="8 9" key="1">
    <citation type="journal article" date="2009" name="PLoS ONE">
        <title>The complete genome of Teredinibacter turnerae T7901: an intracellular endosymbiont of marine wood-boring bivalves (shipworms).</title>
        <authorList>
            <person name="Yang J.C."/>
            <person name="Madupu R."/>
            <person name="Durkin A.S."/>
            <person name="Ekborg N.A."/>
            <person name="Pedamallu C.S."/>
            <person name="Hostetler J.B."/>
            <person name="Radune D."/>
            <person name="Toms B.S."/>
            <person name="Henrissat B."/>
            <person name="Coutinho P.M."/>
            <person name="Schwarz S."/>
            <person name="Field L."/>
            <person name="Trindade-Silva A.E."/>
            <person name="Soares C.A.G."/>
            <person name="Elshahawi S."/>
            <person name="Hanora A."/>
            <person name="Schmidt E.W."/>
            <person name="Haygood M.G."/>
            <person name="Posfai J."/>
            <person name="Benner J."/>
            <person name="Madinger C."/>
            <person name="Nove J."/>
            <person name="Anton B."/>
            <person name="Chaudhary K."/>
            <person name="Foster J."/>
            <person name="Holman A."/>
            <person name="Kumar S."/>
            <person name="Lessard P.A."/>
            <person name="Luyten Y.A."/>
            <person name="Slatko B."/>
            <person name="Wood N."/>
            <person name="Wu B."/>
            <person name="Teplitski M."/>
            <person name="Mougous J.D."/>
            <person name="Ward N."/>
            <person name="Eisen J.A."/>
            <person name="Badger J.H."/>
            <person name="Distel D.L."/>
        </authorList>
    </citation>
    <scope>NUCLEOTIDE SEQUENCE [LARGE SCALE GENOMIC DNA]</scope>
    <source>
        <strain evidence="9">ATCC 39867 / T7901</strain>
    </source>
</reference>
<dbReference type="InterPro" id="IPR007627">
    <property type="entry name" value="RNA_pol_sigma70_r2"/>
</dbReference>
<comment type="similarity">
    <text evidence="1">Belongs to the sigma-70 factor family. ECF subfamily.</text>
</comment>
<keyword evidence="2" id="KW-0805">Transcription regulation</keyword>
<dbReference type="InterPro" id="IPR013249">
    <property type="entry name" value="RNA_pol_sigma70_r4_t2"/>
</dbReference>
<dbReference type="NCBIfam" id="TIGR02937">
    <property type="entry name" value="sigma70-ECF"/>
    <property type="match status" value="1"/>
</dbReference>
<dbReference type="OrthoDB" id="9797134at2"/>
<organism evidence="8 9">
    <name type="scientific">Teredinibacter turnerae (strain ATCC 39867 / T7901)</name>
    <dbReference type="NCBI Taxonomy" id="377629"/>
    <lineage>
        <taxon>Bacteria</taxon>
        <taxon>Pseudomonadati</taxon>
        <taxon>Pseudomonadota</taxon>
        <taxon>Gammaproteobacteria</taxon>
        <taxon>Cellvibrionales</taxon>
        <taxon>Cellvibrionaceae</taxon>
        <taxon>Teredinibacter</taxon>
    </lineage>
</organism>
<evidence type="ECO:0000256" key="5">
    <source>
        <dbReference type="ARBA" id="ARBA00023163"/>
    </source>
</evidence>
<dbReference type="InterPro" id="IPR039425">
    <property type="entry name" value="RNA_pol_sigma-70-like"/>
</dbReference>
<protein>
    <submittedName>
        <fullName evidence="8">RNA polymerase sigma factor</fullName>
    </submittedName>
</protein>
<dbReference type="InterPro" id="IPR036388">
    <property type="entry name" value="WH-like_DNA-bd_sf"/>
</dbReference>
<dbReference type="SUPFAM" id="SSF88659">
    <property type="entry name" value="Sigma3 and sigma4 domains of RNA polymerase sigma factors"/>
    <property type="match status" value="1"/>
</dbReference>
<evidence type="ECO:0000313" key="9">
    <source>
        <dbReference type="Proteomes" id="UP000009080"/>
    </source>
</evidence>
<dbReference type="GO" id="GO:0003677">
    <property type="term" value="F:DNA binding"/>
    <property type="evidence" value="ECO:0007669"/>
    <property type="project" value="UniProtKB-KW"/>
</dbReference>
<dbReference type="GO" id="GO:0016987">
    <property type="term" value="F:sigma factor activity"/>
    <property type="evidence" value="ECO:0007669"/>
    <property type="project" value="UniProtKB-KW"/>
</dbReference>
<dbReference type="GO" id="GO:0006352">
    <property type="term" value="P:DNA-templated transcription initiation"/>
    <property type="evidence" value="ECO:0007669"/>
    <property type="project" value="InterPro"/>
</dbReference>
<keyword evidence="4" id="KW-0238">DNA-binding</keyword>
<evidence type="ECO:0000256" key="2">
    <source>
        <dbReference type="ARBA" id="ARBA00023015"/>
    </source>
</evidence>
<dbReference type="HOGENOM" id="CLU_047691_1_2_6"/>
<evidence type="ECO:0000313" key="8">
    <source>
        <dbReference type="EMBL" id="ACR11037.1"/>
    </source>
</evidence>
<dbReference type="PANTHER" id="PTHR43133:SF8">
    <property type="entry name" value="RNA POLYMERASE SIGMA FACTOR HI_1459-RELATED"/>
    <property type="match status" value="1"/>
</dbReference>
<sequence>MEQWLVFRAGALILAEKLIADKSEAQDIVQEALVKAGKARKIPDGEESSRAWFFTIVHNLCIDTLRVRHRLKYDSTISMDREVCRNCGPQETLEKRQQADQLRQAIAQLSLEHREIIALKDMLDFNYSQVGQILGLTPGTVMSRLHRARTQLREHFLTIGGRL</sequence>
<evidence type="ECO:0000256" key="1">
    <source>
        <dbReference type="ARBA" id="ARBA00010641"/>
    </source>
</evidence>
<dbReference type="SUPFAM" id="SSF88946">
    <property type="entry name" value="Sigma2 domain of RNA polymerase sigma factors"/>
    <property type="match status" value="1"/>
</dbReference>
<evidence type="ECO:0000259" key="6">
    <source>
        <dbReference type="Pfam" id="PF04542"/>
    </source>
</evidence>
<dbReference type="InterPro" id="IPR014284">
    <property type="entry name" value="RNA_pol_sigma-70_dom"/>
</dbReference>